<feature type="compositionally biased region" description="Low complexity" evidence="1">
    <location>
        <begin position="443"/>
        <end position="476"/>
    </location>
</feature>
<dbReference type="EMBL" id="CP030120">
    <property type="protein sequence ID" value="QDL12778.1"/>
    <property type="molecule type" value="Genomic_DNA"/>
</dbReference>
<feature type="compositionally biased region" description="Low complexity" evidence="1">
    <location>
        <begin position="507"/>
        <end position="520"/>
    </location>
</feature>
<protein>
    <submittedName>
        <fullName evidence="2">Uncharacterized protein</fullName>
    </submittedName>
</protein>
<feature type="compositionally biased region" description="Polar residues" evidence="1">
    <location>
        <begin position="323"/>
        <end position="347"/>
    </location>
</feature>
<feature type="compositionally biased region" description="Basic residues" evidence="1">
    <location>
        <begin position="156"/>
        <end position="166"/>
    </location>
</feature>
<feature type="region of interest" description="Disordered" evidence="1">
    <location>
        <begin position="216"/>
        <end position="284"/>
    </location>
</feature>
<feature type="compositionally biased region" description="Low complexity" evidence="1">
    <location>
        <begin position="641"/>
        <end position="659"/>
    </location>
</feature>
<proteinExistence type="predicted"/>
<feature type="compositionally biased region" description="Low complexity" evidence="1">
    <location>
        <begin position="189"/>
        <end position="203"/>
    </location>
</feature>
<feature type="region of interest" description="Disordered" evidence="1">
    <location>
        <begin position="849"/>
        <end position="877"/>
    </location>
</feature>
<accession>A0A856MPU8</accession>
<feature type="compositionally biased region" description="Polar residues" evidence="1">
    <location>
        <begin position="223"/>
        <end position="246"/>
    </location>
</feature>
<dbReference type="Proteomes" id="UP000503129">
    <property type="component" value="Plasmid pBOCT2"/>
</dbReference>
<name>A0A856MPU8_9CYAN</name>
<feature type="region of interest" description="Disordered" evidence="1">
    <location>
        <begin position="958"/>
        <end position="1013"/>
    </location>
</feature>
<feature type="compositionally biased region" description="Low complexity" evidence="1">
    <location>
        <begin position="1003"/>
        <end position="1013"/>
    </location>
</feature>
<keyword evidence="2" id="KW-0614">Plasmid</keyword>
<feature type="compositionally biased region" description="Polar residues" evidence="1">
    <location>
        <begin position="400"/>
        <end position="423"/>
    </location>
</feature>
<geneLocation type="plasmid" evidence="3">
    <name>pboct2</name>
</geneLocation>
<feature type="region of interest" description="Disordered" evidence="1">
    <location>
        <begin position="672"/>
        <end position="700"/>
    </location>
</feature>
<feature type="compositionally biased region" description="Low complexity" evidence="1">
    <location>
        <begin position="741"/>
        <end position="753"/>
    </location>
</feature>
<feature type="compositionally biased region" description="Polar residues" evidence="1">
    <location>
        <begin position="594"/>
        <end position="621"/>
    </location>
</feature>
<organism evidence="2 3">
    <name type="scientific">Brasilonema sennae CENA114</name>
    <dbReference type="NCBI Taxonomy" id="415709"/>
    <lineage>
        <taxon>Bacteria</taxon>
        <taxon>Bacillati</taxon>
        <taxon>Cyanobacteriota</taxon>
        <taxon>Cyanophyceae</taxon>
        <taxon>Nostocales</taxon>
        <taxon>Scytonemataceae</taxon>
        <taxon>Brasilonema</taxon>
        <taxon>Bromeliae group (in: Brasilonema)</taxon>
    </lineage>
</organism>
<feature type="region of interest" description="Disordered" evidence="1">
    <location>
        <begin position="735"/>
        <end position="836"/>
    </location>
</feature>
<feature type="compositionally biased region" description="Polar residues" evidence="1">
    <location>
        <begin position="477"/>
        <end position="490"/>
    </location>
</feature>
<feature type="compositionally biased region" description="Polar residues" evidence="1">
    <location>
        <begin position="628"/>
        <end position="640"/>
    </location>
</feature>
<feature type="compositionally biased region" description="Polar residues" evidence="1">
    <location>
        <begin position="430"/>
        <end position="442"/>
    </location>
</feature>
<dbReference type="KEGG" id="bsen:DP114_34105"/>
<feature type="compositionally biased region" description="Polar residues" evidence="1">
    <location>
        <begin position="771"/>
        <end position="798"/>
    </location>
</feature>
<feature type="region of interest" description="Disordered" evidence="1">
    <location>
        <begin position="1280"/>
        <end position="1318"/>
    </location>
</feature>
<sequence>MQIVQFQLGIKSSPLGSNSYLGIANSVFLQKKSSLLHSLNFIKPLTILKPLSAPADLLMGSEKSKVLRSWDDFDTALDTDLLSQSTNFKFEDLDKNLENFNINNIEKPKNLKKSSQKTITSDSYEKNVISSELLNQKNTKSKKQTKAQLKTNSTAKSKKATKKNSAKKVEPEVTQRSLKAEQKIAPNSPTVVPTPETLTPVEQSNLPLPLTTQTQTTLPAQPNLDSTSTSTSVQNPPVLPTVTSSHISDESKPASTPEQKIASDSPTVVPTPETLTPVEQSNLPLPLTTQTQTTLPAQPNVESTSTETSQQIPPVTPTLITPDVNNKSEPTLISSASTTAPPTLGNESTLMRQSLNQEQGIAPDSPTVVPTPETLTPVEQSNLPLPLTTQTQTTLPAQPNLDSTSTSTSVQNPPVLPTVTSSHISDESKPASTPEQKIASDSPTVVPTPETLTPVEQSNLPLPLTTQTQTTLPAQPNLDSTSTETSQQIPPVTPTLITPDVNNKSEPTPISSASTTASPTLGEQPTLMRQSLKAEQKIAPNSPTVVPTPETLTPVEQSNLPLHLTTQTQTTHSSQPSLSDLPLHLTTQTQTTLRAQPNVDSTSTSTSVQNPPVLPTVTSSHVGEESKPASTPEQKIASDSPTVVPTPETLTPVEQSNLPLPLTTQTQTTLPAQPNVESTSTETSQQIPPVTPTLITPDVNNKSEPTLISSASTTAPPTLGNESTLMRQSLNQEQGIAPDSPTVVPTPETLTPVKQSNLPLHLTTQTQTTLRAQPNLDSTSTSTSVQNPPVLPTVTSSHISDESKPASTPEQKIASDSPTVVPTPETLTPVEQSNLPLPLTTQTQTTLPAQPNVESTSTETSQQIPPVTPTLITPDVNNKSEPTLISSASTTAPPTLGNESTLMRQSLNQEQKIAPNSPTVVPTPETLTPVEQSNLPLPLTVEAQPQPSILDLSNNVTAQTQTTQPSQPSRHKPTAETSQQIPPVTPTVITPDVNNKSEPTPVPGVLTTTPPILGNESTVMRQFLNAEQGIGSDASVGASDVLNNVTAQTQITQPFQPSQHKPTAETSQQILPVTPTAIPDVSTTTLSTLGDESTVVEQDLIGDFPNESSPKNPTFDNLLAPTGFATGGQVVTTQVQGSQSIAPSDTVAAMLTPGEFVINAQDTQKNLTLLEHINSGGRPENFISPKEIPNSQDEEKSALASDHSIHTNYYNQTLIQRESLDATSPTTSHALISSSIGQEIVEKQNLSRSTFIQAYTKENTRTKVGKHSEQYSLPNLVFQQSTPATNSPSETAPSQWSSVEELLSGSTNQSTAFDSEPVKYSRKNLKVPTVSKSPKTTIRRKAVLQGFANGGEVSPREEITSSNGAVPSDIDTEAQPITQTIKSFFCSPPTEDKIADDIETLAREIYNRLRQRLEIERERHGNGIYSGRLPW</sequence>
<feature type="compositionally biased region" description="Low complexity" evidence="1">
    <location>
        <begin position="818"/>
        <end position="836"/>
    </location>
</feature>
<feature type="compositionally biased region" description="Low complexity" evidence="1">
    <location>
        <begin position="366"/>
        <end position="399"/>
    </location>
</feature>
<feature type="compositionally biased region" description="Polar residues" evidence="1">
    <location>
        <begin position="300"/>
        <end position="313"/>
    </location>
</feature>
<keyword evidence="3" id="KW-1185">Reference proteome</keyword>
<feature type="region of interest" description="Disordered" evidence="1">
    <location>
        <begin position="594"/>
        <end position="659"/>
    </location>
</feature>
<feature type="region of interest" description="Disordered" evidence="1">
    <location>
        <begin position="360"/>
        <end position="523"/>
    </location>
</feature>
<feature type="compositionally biased region" description="Polar residues" evidence="1">
    <location>
        <begin position="253"/>
        <end position="265"/>
    </location>
</feature>
<feature type="compositionally biased region" description="Polar residues" evidence="1">
    <location>
        <begin position="1280"/>
        <end position="1313"/>
    </location>
</feature>
<feature type="compositionally biased region" description="Polar residues" evidence="1">
    <location>
        <begin position="805"/>
        <end position="817"/>
    </location>
</feature>
<feature type="compositionally biased region" description="Low complexity" evidence="1">
    <location>
        <begin position="266"/>
        <end position="284"/>
    </location>
</feature>
<evidence type="ECO:0000313" key="2">
    <source>
        <dbReference type="EMBL" id="QDL12778.1"/>
    </source>
</evidence>
<reference evidence="2 3" key="1">
    <citation type="submission" date="2018-06" db="EMBL/GenBank/DDBJ databases">
        <title>Comparative genomics of Brasilonema spp. strains.</title>
        <authorList>
            <person name="Alvarenga D.O."/>
            <person name="Fiore M.F."/>
            <person name="Varani A.M."/>
        </authorList>
    </citation>
    <scope>NUCLEOTIDE SEQUENCE [LARGE SCALE GENOMIC DNA]</scope>
    <source>
        <strain evidence="2 3">CENA114</strain>
        <plasmid evidence="3">pboct2</plasmid>
    </source>
</reference>
<feature type="compositionally biased region" description="Basic and acidic residues" evidence="1">
    <location>
        <begin position="167"/>
        <end position="182"/>
    </location>
</feature>
<gene>
    <name evidence="2" type="ORF">DP114_34105</name>
</gene>
<evidence type="ECO:0000256" key="1">
    <source>
        <dbReference type="SAM" id="MobiDB-lite"/>
    </source>
</evidence>
<evidence type="ECO:0000313" key="3">
    <source>
        <dbReference type="Proteomes" id="UP000503129"/>
    </source>
</evidence>
<feature type="compositionally biased region" description="Polar residues" evidence="1">
    <location>
        <begin position="675"/>
        <end position="688"/>
    </location>
</feature>
<feature type="compositionally biased region" description="Polar residues" evidence="1">
    <location>
        <begin position="852"/>
        <end position="865"/>
    </location>
</feature>
<feature type="region of interest" description="Disordered" evidence="1">
    <location>
        <begin position="135"/>
        <end position="203"/>
    </location>
</feature>
<feature type="compositionally biased region" description="Low complexity" evidence="1">
    <location>
        <begin position="958"/>
        <end position="968"/>
    </location>
</feature>
<feature type="region of interest" description="Disordered" evidence="1">
    <location>
        <begin position="297"/>
        <end position="347"/>
    </location>
</feature>